<reference evidence="9" key="1">
    <citation type="submission" date="2015-11" db="EMBL/GenBank/DDBJ databases">
        <authorList>
            <person name="Blom J."/>
        </authorList>
    </citation>
    <scope>NUCLEOTIDE SEQUENCE [LARGE SCALE GENOMIC DNA]</scope>
</reference>
<protein>
    <recommendedName>
        <fullName evidence="7">UPF0266 membrane protein EM595_2052</fullName>
    </recommendedName>
</protein>
<evidence type="ECO:0000256" key="4">
    <source>
        <dbReference type="ARBA" id="ARBA00022692"/>
    </source>
</evidence>
<feature type="transmembrane region" description="Helical" evidence="7">
    <location>
        <begin position="6"/>
        <end position="24"/>
    </location>
</feature>
<name>A0A0U5L1I6_9GAMM</name>
<proteinExistence type="inferred from homology"/>
<dbReference type="EMBL" id="LN907827">
    <property type="protein sequence ID" value="CUU24286.1"/>
    <property type="molecule type" value="Genomic_DNA"/>
</dbReference>
<dbReference type="GeneID" id="84612936"/>
<dbReference type="RefSeq" id="WP_067431228.1">
    <property type="nucleotide sequence ID" value="NZ_CP072598.1"/>
</dbReference>
<evidence type="ECO:0000313" key="8">
    <source>
        <dbReference type="EMBL" id="CUU24286.1"/>
    </source>
</evidence>
<evidence type="ECO:0000256" key="7">
    <source>
        <dbReference type="HAMAP-Rule" id="MF_01071"/>
    </source>
</evidence>
<evidence type="ECO:0000256" key="5">
    <source>
        <dbReference type="ARBA" id="ARBA00022989"/>
    </source>
</evidence>
<dbReference type="STRING" id="1619313.EM595_2052"/>
<dbReference type="InterPro" id="IPR009328">
    <property type="entry name" value="DUF986"/>
</dbReference>
<dbReference type="Pfam" id="PF06173">
    <property type="entry name" value="DUF986"/>
    <property type="match status" value="1"/>
</dbReference>
<keyword evidence="4 7" id="KW-0812">Transmembrane</keyword>
<accession>A0A0U5L1I6</accession>
<dbReference type="PIRSF" id="PIRSF020687">
    <property type="entry name" value="UCP020687"/>
    <property type="match status" value="1"/>
</dbReference>
<comment type="similarity">
    <text evidence="2 7">Belongs to the UPF0266 family.</text>
</comment>
<keyword evidence="9" id="KW-1185">Reference proteome</keyword>
<dbReference type="OrthoDB" id="2360740at2"/>
<evidence type="ECO:0000256" key="2">
    <source>
        <dbReference type="ARBA" id="ARBA00009962"/>
    </source>
</evidence>
<feature type="transmembrane region" description="Helical" evidence="7">
    <location>
        <begin position="68"/>
        <end position="86"/>
    </location>
</feature>
<keyword evidence="6 7" id="KW-0472">Membrane</keyword>
<dbReference type="GO" id="GO:0005886">
    <property type="term" value="C:plasma membrane"/>
    <property type="evidence" value="ECO:0007669"/>
    <property type="project" value="UniProtKB-SubCell"/>
</dbReference>
<dbReference type="Proteomes" id="UP000059419">
    <property type="component" value="Chromosome 1"/>
</dbReference>
<organism evidence="8 9">
    <name type="scientific">Duffyella gerundensis</name>
    <dbReference type="NCBI Taxonomy" id="1619313"/>
    <lineage>
        <taxon>Bacteria</taxon>
        <taxon>Pseudomonadati</taxon>
        <taxon>Pseudomonadota</taxon>
        <taxon>Gammaproteobacteria</taxon>
        <taxon>Enterobacterales</taxon>
        <taxon>Erwiniaceae</taxon>
        <taxon>Duffyella</taxon>
    </lineage>
</organism>
<keyword evidence="3 7" id="KW-1003">Cell membrane</keyword>
<feature type="transmembrane region" description="Helical" evidence="7">
    <location>
        <begin position="45"/>
        <end position="62"/>
    </location>
</feature>
<dbReference type="NCBIfam" id="NF002791">
    <property type="entry name" value="PRK02913.1"/>
    <property type="match status" value="1"/>
</dbReference>
<evidence type="ECO:0000256" key="1">
    <source>
        <dbReference type="ARBA" id="ARBA00004651"/>
    </source>
</evidence>
<dbReference type="HAMAP" id="MF_01071">
    <property type="entry name" value="UPF0266"/>
    <property type="match status" value="1"/>
</dbReference>
<sequence>MTLTDSLILALIVLLLGYAIYDELIMPRRYGPTRLRVPLRRRARLDSLIFIGLLVILVWNNISRQGQPLTTTLLLTLIFMAVYLFWIRRPKLLLKEDGFFFSNIWIRWPRVQAMNLSEDGVLVMQLEQKQLLIHVCELDDLEKIYHTIVKN</sequence>
<dbReference type="PATRIC" id="fig|1619313.3.peg.2124"/>
<evidence type="ECO:0000313" key="9">
    <source>
        <dbReference type="Proteomes" id="UP000059419"/>
    </source>
</evidence>
<evidence type="ECO:0000256" key="6">
    <source>
        <dbReference type="ARBA" id="ARBA00023136"/>
    </source>
</evidence>
<comment type="subcellular location">
    <subcellularLocation>
        <location evidence="1 7">Cell membrane</location>
        <topology evidence="1 7">Multi-pass membrane protein</topology>
    </subcellularLocation>
</comment>
<dbReference type="AlphaFoldDB" id="A0A0U5L1I6"/>
<evidence type="ECO:0000256" key="3">
    <source>
        <dbReference type="ARBA" id="ARBA00022475"/>
    </source>
</evidence>
<dbReference type="KEGG" id="ege:EM595_2052"/>
<keyword evidence="5 7" id="KW-1133">Transmembrane helix</keyword>
<gene>
    <name evidence="8" type="ORF">EM595_2052</name>
</gene>